<feature type="domain" description="NAD-dependent epimerase/dehydratase" evidence="3">
    <location>
        <begin position="6"/>
        <end position="241"/>
    </location>
</feature>
<dbReference type="Gene3D" id="3.40.50.720">
    <property type="entry name" value="NAD(P)-binding Rossmann-like Domain"/>
    <property type="match status" value="1"/>
</dbReference>
<dbReference type="InterPro" id="IPR050425">
    <property type="entry name" value="NAD(P)_dehydrat-like"/>
</dbReference>
<dbReference type="PANTHER" id="PTHR10366">
    <property type="entry name" value="NAD DEPENDENT EPIMERASE/DEHYDRATASE"/>
    <property type="match status" value="1"/>
</dbReference>
<keyword evidence="1" id="KW-0560">Oxidoreductase</keyword>
<dbReference type="InterPro" id="IPR036291">
    <property type="entry name" value="NAD(P)-bd_dom_sf"/>
</dbReference>
<gene>
    <name evidence="4" type="ORF">GCM10017566_73950</name>
</gene>
<dbReference type="OrthoDB" id="9778052at2"/>
<evidence type="ECO:0000259" key="3">
    <source>
        <dbReference type="Pfam" id="PF01370"/>
    </source>
</evidence>
<dbReference type="RefSeq" id="WP_145939167.1">
    <property type="nucleotide sequence ID" value="NZ_BNAV01000025.1"/>
</dbReference>
<dbReference type="InterPro" id="IPR001509">
    <property type="entry name" value="Epimerase_deHydtase"/>
</dbReference>
<evidence type="ECO:0000256" key="2">
    <source>
        <dbReference type="ARBA" id="ARBA00023445"/>
    </source>
</evidence>
<dbReference type="GO" id="GO:0016616">
    <property type="term" value="F:oxidoreductase activity, acting on the CH-OH group of donors, NAD or NADP as acceptor"/>
    <property type="evidence" value="ECO:0007669"/>
    <property type="project" value="TreeGrafter"/>
</dbReference>
<name>A0A8H9J5Q9_9PSEU</name>
<sequence length="346" mass="37157">MSGETVLVTGGSGFLGAYCVLRLLQAGHPVRTTVRSAGREQEVRAMVRAGGVDPGDALGFAVADLTSDEGWAAAVEGCAYVLHVASPYPAAMPADENDLIVPARDGTLRVLRAARDAGVRRVVLTSSFAAIGYGHPRLDRALTEQDWTDLSDPATTAYVKSKTLAERAAWEFVSGESLELAVVNPAGILGPLLGSGMPTSMLLLQRLLRREMPALPRLSFGLVDVRDLADLHVRAMTDPAARAERFLALAGEPVWIADLARVLRDRLGVRVPTRQLPNLVVRVAARADPALRAYVSELGKVKKTNAGKAHRLLGWQARPLEETIVDSAESLLRQGAAERDRPRARS</sequence>
<evidence type="ECO:0000313" key="4">
    <source>
        <dbReference type="EMBL" id="GHF89514.1"/>
    </source>
</evidence>
<dbReference type="SUPFAM" id="SSF51735">
    <property type="entry name" value="NAD(P)-binding Rossmann-fold domains"/>
    <property type="match status" value="1"/>
</dbReference>
<comment type="caution">
    <text evidence="4">The sequence shown here is derived from an EMBL/GenBank/DDBJ whole genome shotgun (WGS) entry which is preliminary data.</text>
</comment>
<dbReference type="Proteomes" id="UP000658656">
    <property type="component" value="Unassembled WGS sequence"/>
</dbReference>
<organism evidence="4 5">
    <name type="scientific">Amycolatopsis bartoniae</name>
    <dbReference type="NCBI Taxonomy" id="941986"/>
    <lineage>
        <taxon>Bacteria</taxon>
        <taxon>Bacillati</taxon>
        <taxon>Actinomycetota</taxon>
        <taxon>Actinomycetes</taxon>
        <taxon>Pseudonocardiales</taxon>
        <taxon>Pseudonocardiaceae</taxon>
        <taxon>Amycolatopsis</taxon>
    </lineage>
</organism>
<dbReference type="AlphaFoldDB" id="A0A8H9J5Q9"/>
<dbReference type="CDD" id="cd05227">
    <property type="entry name" value="AR_SDR_e"/>
    <property type="match status" value="1"/>
</dbReference>
<dbReference type="Pfam" id="PF01370">
    <property type="entry name" value="Epimerase"/>
    <property type="match status" value="1"/>
</dbReference>
<proteinExistence type="inferred from homology"/>
<dbReference type="PANTHER" id="PTHR10366:SF564">
    <property type="entry name" value="STEROL-4-ALPHA-CARBOXYLATE 3-DEHYDROGENASE, DECARBOXYLATING"/>
    <property type="match status" value="1"/>
</dbReference>
<dbReference type="FunFam" id="3.40.50.720:FF:000336">
    <property type="entry name" value="Aldehyde reductase"/>
    <property type="match status" value="1"/>
</dbReference>
<comment type="similarity">
    <text evidence="2">Belongs to the NAD(P)-dependent epimerase/dehydratase family. Dihydroflavonol-4-reductase subfamily.</text>
</comment>
<accession>A0A8H9J5Q9</accession>
<keyword evidence="5" id="KW-1185">Reference proteome</keyword>
<reference evidence="4" key="1">
    <citation type="journal article" date="2014" name="Int. J. Syst. Evol. Microbiol.">
        <title>Complete genome sequence of Corynebacterium casei LMG S-19264T (=DSM 44701T), isolated from a smear-ripened cheese.</title>
        <authorList>
            <consortium name="US DOE Joint Genome Institute (JGI-PGF)"/>
            <person name="Walter F."/>
            <person name="Albersmeier A."/>
            <person name="Kalinowski J."/>
            <person name="Ruckert C."/>
        </authorList>
    </citation>
    <scope>NUCLEOTIDE SEQUENCE</scope>
    <source>
        <strain evidence="4">CGMCC 4.7679</strain>
    </source>
</reference>
<reference evidence="4" key="2">
    <citation type="submission" date="2020-09" db="EMBL/GenBank/DDBJ databases">
        <authorList>
            <person name="Sun Q."/>
            <person name="Zhou Y."/>
        </authorList>
    </citation>
    <scope>NUCLEOTIDE SEQUENCE</scope>
    <source>
        <strain evidence="4">CGMCC 4.7679</strain>
    </source>
</reference>
<evidence type="ECO:0000313" key="5">
    <source>
        <dbReference type="Proteomes" id="UP000658656"/>
    </source>
</evidence>
<protein>
    <submittedName>
        <fullName evidence="4">Dihydroflavonol-4-reductase</fullName>
    </submittedName>
</protein>
<evidence type="ECO:0000256" key="1">
    <source>
        <dbReference type="ARBA" id="ARBA00023002"/>
    </source>
</evidence>
<dbReference type="EMBL" id="BNAV01000025">
    <property type="protein sequence ID" value="GHF89514.1"/>
    <property type="molecule type" value="Genomic_DNA"/>
</dbReference>